<evidence type="ECO:0000256" key="1">
    <source>
        <dbReference type="SAM" id="Coils"/>
    </source>
</evidence>
<evidence type="ECO:0000313" key="4">
    <source>
        <dbReference type="Proteomes" id="UP000594262"/>
    </source>
</evidence>
<protein>
    <submittedName>
        <fullName evidence="3">Uncharacterized protein</fullName>
    </submittedName>
</protein>
<keyword evidence="4" id="KW-1185">Reference proteome</keyword>
<dbReference type="Proteomes" id="UP000594262">
    <property type="component" value="Unplaced"/>
</dbReference>
<evidence type="ECO:0000313" key="3">
    <source>
        <dbReference type="EnsemblMetazoa" id="CLYHEMP024527.1"/>
    </source>
</evidence>
<dbReference type="OrthoDB" id="5964499at2759"/>
<proteinExistence type="predicted"/>
<organism evidence="3 4">
    <name type="scientific">Clytia hemisphaerica</name>
    <dbReference type="NCBI Taxonomy" id="252671"/>
    <lineage>
        <taxon>Eukaryota</taxon>
        <taxon>Metazoa</taxon>
        <taxon>Cnidaria</taxon>
        <taxon>Hydrozoa</taxon>
        <taxon>Hydroidolina</taxon>
        <taxon>Leptothecata</taxon>
        <taxon>Obeliida</taxon>
        <taxon>Clytiidae</taxon>
        <taxon>Clytia</taxon>
    </lineage>
</organism>
<sequence length="936" mass="105860">MSGKQSSAKGLGKLSGFRQVYEHAITNHHKTVLYWIGKEIKTVVPQKKTDLIMTEFYKDTSGKKTSLQPCYHIWDKELVDRYKDKNSIHTKSTQTLFNEKKIWKNCATIQGHEKCFDYSNWKLKHLQEFRDLCEESAKSSKVVFVPGKTQTPIKTDGSLKSLDPPCLLVSEPFGKHPYTCNNCESHKGYLIALLNTGVRKAALLLSEPRIGRQGFRKDYATKTETKEHLNKLETENKELKKTIKKMKRTNFEKKSWENILFESCDDNDITKLAVDMVSLFQQHDAKNSIQFEVCRNLIGKLKSKNNHRYVDIVKDIGSNLINHLGQHEYSLFQNIFGLPGKTCANDHVKTSNLKIGLNDFFETAEMIYEGGPVIDSTDEARILRYISPVLNEEGKIELVGESFDPDCDLWGNCNVLLENIISDPSFPDEFSALKSHVDSVIDSNKLSKDAAVHNFSALSGVYSKPLVYLVWPTPNKGYQGKHLLKIWDVVRSKCFFDETTGNLKNNPVKLVGHATDSAGFQLAAAVSLMSPNPELLKLKVKYLTLGIGATKFAAPYLGPLPSISYLDYDHCLRLFLKCLKYQTLDLDLFPSSSSSYRASIDHLKELKEFCDESGYKLGFSNNDLLFSVYFDQNVDAALKIFKESVADQLEINIVGSKGTVLYIRAVIALFKPFLEPSSNPLDMQCSISKGITVLRIWKKIIQLKDKRVHAVRSAATDPSKRGKFVTYGCNQTAEILFAAATYHMLAMFSHFKDLTPSVLSPFKSGTKTTERLISDLQGKTNALQSLDAQPVLSDLVNKLSKVQSNHTTEDRLKGAGATKQNTTSRRRLQDKLAQVTMSPYKYPATYDEFCKSLIAAYEKGKSEGIELYRKFCPEGIAFIESNAKSKDFAFLCFDEKVPEENQFKGFVDEEYSLKMLRDIKPAEYLSKKTNEKEKKI</sequence>
<accession>A0A7M5XM89</accession>
<keyword evidence="1" id="KW-0175">Coiled coil</keyword>
<evidence type="ECO:0000256" key="2">
    <source>
        <dbReference type="SAM" id="MobiDB-lite"/>
    </source>
</evidence>
<feature type="coiled-coil region" evidence="1">
    <location>
        <begin position="222"/>
        <end position="249"/>
    </location>
</feature>
<reference evidence="3" key="1">
    <citation type="submission" date="2021-01" db="UniProtKB">
        <authorList>
            <consortium name="EnsemblMetazoa"/>
        </authorList>
    </citation>
    <scope>IDENTIFICATION</scope>
</reference>
<feature type="region of interest" description="Disordered" evidence="2">
    <location>
        <begin position="805"/>
        <end position="826"/>
    </location>
</feature>
<dbReference type="EnsemblMetazoa" id="CLYHEMT024527.1">
    <property type="protein sequence ID" value="CLYHEMP024527.1"/>
    <property type="gene ID" value="CLYHEMG024527"/>
</dbReference>
<name>A0A7M5XM89_9CNID</name>
<dbReference type="AlphaFoldDB" id="A0A7M5XM89"/>